<sequence length="62" mass="6724">MFHPQRAETTISTSKISQNQGLKEQDTGFSSAESSQIQSFDNFTALSSGTSVSSFSLKSVQF</sequence>
<dbReference type="EMBL" id="CDOE01000033">
    <property type="protein sequence ID" value="CEN33297.1"/>
    <property type="molecule type" value="Genomic_DNA"/>
</dbReference>
<feature type="region of interest" description="Disordered" evidence="1">
    <location>
        <begin position="1"/>
        <end position="33"/>
    </location>
</feature>
<gene>
    <name evidence="2" type="ORF">CCAN12_390016</name>
</gene>
<proteinExistence type="predicted"/>
<accession>A0A0B7H5V5</accession>
<name>A0A0B7H5V5_9FLAO</name>
<organism evidence="2 3">
    <name type="scientific">Capnocytophaga canimorsus</name>
    <dbReference type="NCBI Taxonomy" id="28188"/>
    <lineage>
        <taxon>Bacteria</taxon>
        <taxon>Pseudomonadati</taxon>
        <taxon>Bacteroidota</taxon>
        <taxon>Flavobacteriia</taxon>
        <taxon>Flavobacteriales</taxon>
        <taxon>Flavobacteriaceae</taxon>
        <taxon>Capnocytophaga</taxon>
    </lineage>
</organism>
<evidence type="ECO:0000313" key="3">
    <source>
        <dbReference type="Proteomes" id="UP000044026"/>
    </source>
</evidence>
<reference evidence="2 3" key="1">
    <citation type="submission" date="2015-01" db="EMBL/GenBank/DDBJ databases">
        <authorList>
            <person name="Xiang T."/>
            <person name="Song Y."/>
            <person name="Huang L."/>
            <person name="Wang B."/>
            <person name="Wu P."/>
        </authorList>
    </citation>
    <scope>NUCLEOTIDE SEQUENCE [LARGE SCALE GENOMIC DNA]</scope>
    <source>
        <strain evidence="2 3">Cc12</strain>
    </source>
</reference>
<dbReference type="AlphaFoldDB" id="A0A0B7H5V5"/>
<feature type="compositionally biased region" description="Polar residues" evidence="1">
    <location>
        <begin position="7"/>
        <end position="33"/>
    </location>
</feature>
<dbReference type="Proteomes" id="UP000044026">
    <property type="component" value="Unassembled WGS sequence"/>
</dbReference>
<evidence type="ECO:0000313" key="2">
    <source>
        <dbReference type="EMBL" id="CEN33297.1"/>
    </source>
</evidence>
<evidence type="ECO:0000256" key="1">
    <source>
        <dbReference type="SAM" id="MobiDB-lite"/>
    </source>
</evidence>
<protein>
    <submittedName>
        <fullName evidence="2">Uncharacterized protein</fullName>
    </submittedName>
</protein>